<keyword evidence="7" id="KW-0378">Hydrolase</keyword>
<comment type="cofactor">
    <cofactor evidence="1 12">
        <name>Mg(2+)</name>
        <dbReference type="ChEBI" id="CHEBI:18420"/>
    </cofactor>
</comment>
<dbReference type="EC" id="3.1.3.15" evidence="4 11"/>
<dbReference type="PATRIC" id="fig|861299.3.peg.1286"/>
<dbReference type="Gene3D" id="3.30.540.10">
    <property type="entry name" value="Fructose-1,6-Bisphosphatase, subunit A, domain 1"/>
    <property type="match status" value="1"/>
</dbReference>
<evidence type="ECO:0000256" key="12">
    <source>
        <dbReference type="PIRSR" id="PIRSR600760-2"/>
    </source>
</evidence>
<dbReference type="GO" id="GO:0046872">
    <property type="term" value="F:metal ion binding"/>
    <property type="evidence" value="ECO:0007669"/>
    <property type="project" value="UniProtKB-KW"/>
</dbReference>
<dbReference type="UniPathway" id="UPA00031">
    <property type="reaction ID" value="UER00013"/>
</dbReference>
<dbReference type="KEGG" id="gba:J421_1267"/>
<keyword evidence="8 12" id="KW-0460">Magnesium</keyword>
<evidence type="ECO:0000256" key="11">
    <source>
        <dbReference type="NCBIfam" id="TIGR02067"/>
    </source>
</evidence>
<evidence type="ECO:0000256" key="8">
    <source>
        <dbReference type="ARBA" id="ARBA00022842"/>
    </source>
</evidence>
<evidence type="ECO:0000256" key="4">
    <source>
        <dbReference type="ARBA" id="ARBA00013085"/>
    </source>
</evidence>
<feature type="binding site" evidence="12">
    <location>
        <position position="88"/>
    </location>
    <ligand>
        <name>Mg(2+)</name>
        <dbReference type="ChEBI" id="CHEBI:18420"/>
        <label>1</label>
        <note>catalytic</note>
    </ligand>
</feature>
<dbReference type="SUPFAM" id="SSF56655">
    <property type="entry name" value="Carbohydrate phosphatase"/>
    <property type="match status" value="1"/>
</dbReference>
<dbReference type="PROSITE" id="PS00629">
    <property type="entry name" value="IMP_1"/>
    <property type="match status" value="1"/>
</dbReference>
<accession>W0RCI3</accession>
<evidence type="ECO:0000256" key="1">
    <source>
        <dbReference type="ARBA" id="ARBA00001946"/>
    </source>
</evidence>
<dbReference type="InterPro" id="IPR020583">
    <property type="entry name" value="Inositol_monoP_metal-BS"/>
</dbReference>
<dbReference type="OrthoDB" id="9772456at2"/>
<dbReference type="EMBL" id="CP007128">
    <property type="protein sequence ID" value="AHG88804.1"/>
    <property type="molecule type" value="Genomic_DNA"/>
</dbReference>
<dbReference type="GO" id="GO:0007165">
    <property type="term" value="P:signal transduction"/>
    <property type="evidence" value="ECO:0007669"/>
    <property type="project" value="TreeGrafter"/>
</dbReference>
<evidence type="ECO:0000313" key="14">
    <source>
        <dbReference type="Proteomes" id="UP000019151"/>
    </source>
</evidence>
<dbReference type="PANTHER" id="PTHR20854:SF4">
    <property type="entry name" value="INOSITOL-1-MONOPHOSPHATASE-RELATED"/>
    <property type="match status" value="1"/>
</dbReference>
<name>W0RCI3_9BACT</name>
<dbReference type="Pfam" id="PF00459">
    <property type="entry name" value="Inositol_P"/>
    <property type="match status" value="1"/>
</dbReference>
<dbReference type="GO" id="GO:0000105">
    <property type="term" value="P:L-histidine biosynthetic process"/>
    <property type="evidence" value="ECO:0007669"/>
    <property type="project" value="UniProtKB-UniRule"/>
</dbReference>
<organism evidence="13 14">
    <name type="scientific">Gemmatirosa kalamazoonensis</name>
    <dbReference type="NCBI Taxonomy" id="861299"/>
    <lineage>
        <taxon>Bacteria</taxon>
        <taxon>Pseudomonadati</taxon>
        <taxon>Gemmatimonadota</taxon>
        <taxon>Gemmatimonadia</taxon>
        <taxon>Gemmatimonadales</taxon>
        <taxon>Gemmatimonadaceae</taxon>
        <taxon>Gemmatirosa</taxon>
    </lineage>
</organism>
<dbReference type="AlphaFoldDB" id="W0RCI3"/>
<dbReference type="STRING" id="861299.J421_1267"/>
<evidence type="ECO:0000256" key="5">
    <source>
        <dbReference type="ARBA" id="ARBA00022605"/>
    </source>
</evidence>
<dbReference type="GO" id="GO:0008934">
    <property type="term" value="F:inositol monophosphate 1-phosphatase activity"/>
    <property type="evidence" value="ECO:0007669"/>
    <property type="project" value="TreeGrafter"/>
</dbReference>
<evidence type="ECO:0000256" key="3">
    <source>
        <dbReference type="ARBA" id="ARBA00009759"/>
    </source>
</evidence>
<dbReference type="eggNOG" id="COG0483">
    <property type="taxonomic scope" value="Bacteria"/>
</dbReference>
<feature type="binding site" evidence="12">
    <location>
        <position position="86"/>
    </location>
    <ligand>
        <name>Mg(2+)</name>
        <dbReference type="ChEBI" id="CHEBI:18420"/>
        <label>1</label>
        <note>catalytic</note>
    </ligand>
</feature>
<dbReference type="Gene3D" id="3.40.190.80">
    <property type="match status" value="1"/>
</dbReference>
<dbReference type="Proteomes" id="UP000019151">
    <property type="component" value="Chromosome"/>
</dbReference>
<dbReference type="HOGENOM" id="CLU_044118_4_0_0"/>
<evidence type="ECO:0000256" key="10">
    <source>
        <dbReference type="ARBA" id="ARBA00049158"/>
    </source>
</evidence>
<evidence type="ECO:0000256" key="9">
    <source>
        <dbReference type="ARBA" id="ARBA00023102"/>
    </source>
</evidence>
<dbReference type="PANTHER" id="PTHR20854">
    <property type="entry name" value="INOSITOL MONOPHOSPHATASE"/>
    <property type="match status" value="1"/>
</dbReference>
<keyword evidence="5" id="KW-0028">Amino-acid biosynthesis</keyword>
<comment type="similarity">
    <text evidence="3">Belongs to the inositol monophosphatase superfamily.</text>
</comment>
<dbReference type="InParanoid" id="W0RCI3"/>
<protein>
    <recommendedName>
        <fullName evidence="4 11">Histidinol-phosphatase</fullName>
        <ecNumber evidence="4 11">3.1.3.15</ecNumber>
    </recommendedName>
</protein>
<dbReference type="PRINTS" id="PR00377">
    <property type="entry name" value="IMPHPHTASES"/>
</dbReference>
<dbReference type="InterPro" id="IPR011809">
    <property type="entry name" value="His_9_proposed"/>
</dbReference>
<dbReference type="NCBIfam" id="TIGR02067">
    <property type="entry name" value="his_9_HisN"/>
    <property type="match status" value="1"/>
</dbReference>
<keyword evidence="14" id="KW-1185">Reference proteome</keyword>
<reference evidence="13 14" key="1">
    <citation type="journal article" date="2014" name="Genome Announc.">
        <title>Genome Sequence and Methylome of Soil Bacterium Gemmatirosa kalamazoonensis KBS708T, a Member of the Rarely Cultivated Gemmatimonadetes Phylum.</title>
        <authorList>
            <person name="Debruyn J.M."/>
            <person name="Radosevich M."/>
            <person name="Wommack K.E."/>
            <person name="Polson S.W."/>
            <person name="Hauser L.J."/>
            <person name="Fawaz M.N."/>
            <person name="Korlach J."/>
            <person name="Tsai Y.C."/>
        </authorList>
    </citation>
    <scope>NUCLEOTIDE SEQUENCE [LARGE SCALE GENOMIC DNA]</scope>
    <source>
        <strain evidence="13 14">KBS708</strain>
    </source>
</reference>
<evidence type="ECO:0000256" key="7">
    <source>
        <dbReference type="ARBA" id="ARBA00022801"/>
    </source>
</evidence>
<dbReference type="RefSeq" id="WP_104022325.1">
    <property type="nucleotide sequence ID" value="NZ_CP007128.1"/>
</dbReference>
<proteinExistence type="inferred from homology"/>
<feature type="binding site" evidence="12">
    <location>
        <position position="70"/>
    </location>
    <ligand>
        <name>Mg(2+)</name>
        <dbReference type="ChEBI" id="CHEBI:18420"/>
        <label>1</label>
        <note>catalytic</note>
    </ligand>
</feature>
<evidence type="ECO:0000313" key="13">
    <source>
        <dbReference type="EMBL" id="AHG88804.1"/>
    </source>
</evidence>
<dbReference type="GO" id="GO:0004401">
    <property type="term" value="F:histidinol-phosphatase activity"/>
    <property type="evidence" value="ECO:0007669"/>
    <property type="project" value="UniProtKB-UniRule"/>
</dbReference>
<comment type="pathway">
    <text evidence="2">Amino-acid biosynthesis; L-histidine biosynthesis; L-histidine from 5-phospho-alpha-D-ribose 1-diphosphate: step 8/9.</text>
</comment>
<feature type="binding site" evidence="12">
    <location>
        <position position="89"/>
    </location>
    <ligand>
        <name>Mg(2+)</name>
        <dbReference type="ChEBI" id="CHEBI:18420"/>
        <label>1</label>
        <note>catalytic</note>
    </ligand>
</feature>
<evidence type="ECO:0000256" key="6">
    <source>
        <dbReference type="ARBA" id="ARBA00022723"/>
    </source>
</evidence>
<dbReference type="GO" id="GO:0006020">
    <property type="term" value="P:inositol metabolic process"/>
    <property type="evidence" value="ECO:0007669"/>
    <property type="project" value="TreeGrafter"/>
</dbReference>
<dbReference type="InterPro" id="IPR000760">
    <property type="entry name" value="Inositol_monophosphatase-like"/>
</dbReference>
<gene>
    <name evidence="13" type="ORF">J421_1267</name>
</gene>
<keyword evidence="6 12" id="KW-0479">Metal-binding</keyword>
<sequence length="257" mass="27343">MRDFPSESLMYAAADVARVAGDVALRHFRSALRVETKGDGSPVTIADRAAEAAARAWLAERFPDDGILGEEEGITRADAARRWVIDPIDGTKTFVRGVPLWGTLVAVAAGDDVLAGAAYFPAVRELVAAAPGAGCWWNGARCRVSDVASLGTATVLTTDEKFTHRPDRRDAWRRLSDAAGLARSWGDCYGYLLVATGRAEAMLDAVVGDWDTACFLPIVEEAGGAFTDWEGRRTAFGRSAIATNAALAAEVRARLGA</sequence>
<keyword evidence="9" id="KW-0368">Histidine biosynthesis</keyword>
<feature type="binding site" evidence="12">
    <location>
        <position position="211"/>
    </location>
    <ligand>
        <name>Mg(2+)</name>
        <dbReference type="ChEBI" id="CHEBI:18420"/>
        <label>1</label>
        <note>catalytic</note>
    </ligand>
</feature>
<comment type="catalytic activity">
    <reaction evidence="10">
        <text>L-histidinol phosphate + H2O = L-histidinol + phosphate</text>
        <dbReference type="Rhea" id="RHEA:14465"/>
        <dbReference type="ChEBI" id="CHEBI:15377"/>
        <dbReference type="ChEBI" id="CHEBI:43474"/>
        <dbReference type="ChEBI" id="CHEBI:57699"/>
        <dbReference type="ChEBI" id="CHEBI:57980"/>
        <dbReference type="EC" id="3.1.3.15"/>
    </reaction>
</comment>
<evidence type="ECO:0000256" key="2">
    <source>
        <dbReference type="ARBA" id="ARBA00004970"/>
    </source>
</evidence>